<evidence type="ECO:0000256" key="2">
    <source>
        <dbReference type="ARBA" id="ARBA00023125"/>
    </source>
</evidence>
<keyword evidence="6" id="KW-1185">Reference proteome</keyword>
<dbReference type="RefSeq" id="WP_024624221.1">
    <property type="nucleotide sequence ID" value="NZ_AYGX02000104.1"/>
</dbReference>
<comment type="caution">
    <text evidence="5">The sequence shown here is derived from an EMBL/GenBank/DDBJ whole genome shotgun (WGS) entry which is preliminary data.</text>
</comment>
<evidence type="ECO:0000256" key="3">
    <source>
        <dbReference type="ARBA" id="ARBA00023163"/>
    </source>
</evidence>
<dbReference type="PANTHER" id="PTHR42756">
    <property type="entry name" value="TRANSCRIPTIONAL REGULATOR, MARR"/>
    <property type="match status" value="1"/>
</dbReference>
<name>A0A0R2NQX8_9LACO</name>
<evidence type="ECO:0000313" key="5">
    <source>
        <dbReference type="EMBL" id="KRO26816.1"/>
    </source>
</evidence>
<keyword evidence="1" id="KW-0805">Transcription regulation</keyword>
<sequence length="144" mass="16025">MIDPQTTILFRVRGLSLAIDKYAKHSSPLFQKQPMSKLQGIAAGFLFQHRDQEVYQRDLEAALGVSKSTVSGLVKRMEKNGVIVTAPGADVRYKRLLLTKESIRQMTVVDAAAQKMEADLKVGISDADLATFFNVLEQIKKNTE</sequence>
<feature type="domain" description="HTH marR-type" evidence="4">
    <location>
        <begin position="28"/>
        <end position="129"/>
    </location>
</feature>
<dbReference type="PANTHER" id="PTHR42756:SF1">
    <property type="entry name" value="TRANSCRIPTIONAL REPRESSOR OF EMRAB OPERON"/>
    <property type="match status" value="1"/>
</dbReference>
<dbReference type="SUPFAM" id="SSF46785">
    <property type="entry name" value="Winged helix' DNA-binding domain"/>
    <property type="match status" value="1"/>
</dbReference>
<evidence type="ECO:0000259" key="4">
    <source>
        <dbReference type="SMART" id="SM00347"/>
    </source>
</evidence>
<dbReference type="GO" id="GO:0003700">
    <property type="term" value="F:DNA-binding transcription factor activity"/>
    <property type="evidence" value="ECO:0007669"/>
    <property type="project" value="InterPro"/>
</dbReference>
<keyword evidence="2" id="KW-0238">DNA-binding</keyword>
<dbReference type="Gene3D" id="1.10.10.10">
    <property type="entry name" value="Winged helix-like DNA-binding domain superfamily/Winged helix DNA-binding domain"/>
    <property type="match status" value="1"/>
</dbReference>
<dbReference type="InterPro" id="IPR036390">
    <property type="entry name" value="WH_DNA-bd_sf"/>
</dbReference>
<reference evidence="5 6" key="1">
    <citation type="journal article" date="2015" name="Genome Announc.">
        <title>Expanding the biotechnology potential of lactobacilli through comparative genomics of 213 strains and associated genera.</title>
        <authorList>
            <person name="Sun Z."/>
            <person name="Harris H.M."/>
            <person name="McCann A."/>
            <person name="Guo C."/>
            <person name="Argimon S."/>
            <person name="Zhang W."/>
            <person name="Yang X."/>
            <person name="Jeffery I.B."/>
            <person name="Cooney J.C."/>
            <person name="Kagawa T.F."/>
            <person name="Liu W."/>
            <person name="Song Y."/>
            <person name="Salvetti E."/>
            <person name="Wrobel A."/>
            <person name="Rasinkangas P."/>
            <person name="Parkhill J."/>
            <person name="Rea M.C."/>
            <person name="O'Sullivan O."/>
            <person name="Ritari J."/>
            <person name="Douillard F.P."/>
            <person name="Paul Ross R."/>
            <person name="Yang R."/>
            <person name="Briner A.E."/>
            <person name="Felis G.E."/>
            <person name="de Vos W.M."/>
            <person name="Barrangou R."/>
            <person name="Klaenhammer T.R."/>
            <person name="Caufield P.W."/>
            <person name="Cui Y."/>
            <person name="Zhang H."/>
            <person name="O'Toole P.W."/>
        </authorList>
    </citation>
    <scope>NUCLEOTIDE SEQUENCE [LARGE SCALE GENOMIC DNA]</scope>
    <source>
        <strain evidence="5 6">DSM 21115</strain>
    </source>
</reference>
<organism evidence="5 6">
    <name type="scientific">Lactiplantibacillus fabifermentans DSM 21115</name>
    <dbReference type="NCBI Taxonomy" id="1413187"/>
    <lineage>
        <taxon>Bacteria</taxon>
        <taxon>Bacillati</taxon>
        <taxon>Bacillota</taxon>
        <taxon>Bacilli</taxon>
        <taxon>Lactobacillales</taxon>
        <taxon>Lactobacillaceae</taxon>
        <taxon>Lactiplantibacillus</taxon>
    </lineage>
</organism>
<keyword evidence="3" id="KW-0804">Transcription</keyword>
<dbReference type="AlphaFoldDB" id="A0A0R2NQX8"/>
<proteinExistence type="predicted"/>
<protein>
    <recommendedName>
        <fullName evidence="4">HTH marR-type domain-containing protein</fullName>
    </recommendedName>
</protein>
<dbReference type="SMART" id="SM00347">
    <property type="entry name" value="HTH_MARR"/>
    <property type="match status" value="1"/>
</dbReference>
<accession>A0A0R2NQX8</accession>
<dbReference type="EMBL" id="AYGX02000104">
    <property type="protein sequence ID" value="KRO26816.1"/>
    <property type="molecule type" value="Genomic_DNA"/>
</dbReference>
<dbReference type="InterPro" id="IPR000835">
    <property type="entry name" value="HTH_MarR-typ"/>
</dbReference>
<dbReference type="GO" id="GO:0003677">
    <property type="term" value="F:DNA binding"/>
    <property type="evidence" value="ECO:0007669"/>
    <property type="project" value="UniProtKB-KW"/>
</dbReference>
<dbReference type="InterPro" id="IPR036388">
    <property type="entry name" value="WH-like_DNA-bd_sf"/>
</dbReference>
<gene>
    <name evidence="5" type="ORF">DY78_GL000588</name>
</gene>
<dbReference type="Pfam" id="PF12802">
    <property type="entry name" value="MarR_2"/>
    <property type="match status" value="1"/>
</dbReference>
<evidence type="ECO:0000256" key="1">
    <source>
        <dbReference type="ARBA" id="ARBA00023015"/>
    </source>
</evidence>
<dbReference type="Proteomes" id="UP000050920">
    <property type="component" value="Unassembled WGS sequence"/>
</dbReference>
<evidence type="ECO:0000313" key="6">
    <source>
        <dbReference type="Proteomes" id="UP000050920"/>
    </source>
</evidence>